<sequence>MPTRQSQADFEQTLIDTLKRKNVAETITNIILETVTSALNDKFKYYDEKIAQLEAEIVNLKTNFNESTGMSKEGGQKTMEQKLDNIQQHMKSNNLRLIQIPEAEGEILTDKLYDIFTNKMNVNINKSEITAVYRVGRRNDTKPRHVLVSFTDNSIKMATYNKFDRSTRGGGVGLYIDSKLKYSQIEVSHNVEQLWVSVSLKGKSYADGVVYRPPHFNYKYFIDELEESLCVAMLREDKVICLGDVNINFLDTEAAPTNYMLEMLDSTGIEQIVEEATHITNTSATLIDVILCNDPLMIESKHVGGLDLTDHELISCKALQDRQKIEPLFYTYRSFRSLEMDKLHADLQNLPLIDICYLSNIDEKVNLFNHSILTLFDKHIPLKTSKITKPKAPWLKDDIRNLMRSRDAARSKYRKNPNDSNWNAYKKLKTKPIMLFYMKKESILIKLLRSCLARA</sequence>
<evidence type="ECO:0000313" key="2">
    <source>
        <dbReference type="EMBL" id="CAH1970073.1"/>
    </source>
</evidence>
<evidence type="ECO:0000313" key="3">
    <source>
        <dbReference type="Proteomes" id="UP001152888"/>
    </source>
</evidence>
<comment type="caution">
    <text evidence="2">The sequence shown here is derived from an EMBL/GenBank/DDBJ whole genome shotgun (WGS) entry which is preliminary data.</text>
</comment>
<proteinExistence type="predicted"/>
<dbReference type="SUPFAM" id="SSF56219">
    <property type="entry name" value="DNase I-like"/>
    <property type="match status" value="1"/>
</dbReference>
<dbReference type="Gene3D" id="3.60.10.10">
    <property type="entry name" value="Endonuclease/exonuclease/phosphatase"/>
    <property type="match status" value="1"/>
</dbReference>
<evidence type="ECO:0008006" key="4">
    <source>
        <dbReference type="Google" id="ProtNLM"/>
    </source>
</evidence>
<dbReference type="EMBL" id="CAKOFQ010006769">
    <property type="protein sequence ID" value="CAH1970073.1"/>
    <property type="molecule type" value="Genomic_DNA"/>
</dbReference>
<dbReference type="PANTHER" id="PTHR47510">
    <property type="entry name" value="REVERSE TRANSCRIPTASE DOMAIN-CONTAINING PROTEIN"/>
    <property type="match status" value="1"/>
</dbReference>
<feature type="coiled-coil region" evidence="1">
    <location>
        <begin position="43"/>
        <end position="70"/>
    </location>
</feature>
<name>A0A9P0P4L0_ACAOB</name>
<dbReference type="PANTHER" id="PTHR47510:SF3">
    <property type="entry name" value="ENDO_EXONUCLEASE_PHOSPHATASE DOMAIN-CONTAINING PROTEIN"/>
    <property type="match status" value="1"/>
</dbReference>
<keyword evidence="1" id="KW-0175">Coiled coil</keyword>
<dbReference type="AlphaFoldDB" id="A0A9P0P4L0"/>
<accession>A0A9P0P4L0</accession>
<dbReference type="Proteomes" id="UP001152888">
    <property type="component" value="Unassembled WGS sequence"/>
</dbReference>
<dbReference type="OrthoDB" id="6781885at2759"/>
<dbReference type="InterPro" id="IPR036691">
    <property type="entry name" value="Endo/exonu/phosph_ase_sf"/>
</dbReference>
<protein>
    <recommendedName>
        <fullName evidence="4">Endonuclease/exonuclease/phosphatase domain-containing protein</fullName>
    </recommendedName>
</protein>
<gene>
    <name evidence="2" type="ORF">ACAOBT_LOCUS8714</name>
</gene>
<reference evidence="2" key="1">
    <citation type="submission" date="2022-03" db="EMBL/GenBank/DDBJ databases">
        <authorList>
            <person name="Sayadi A."/>
        </authorList>
    </citation>
    <scope>NUCLEOTIDE SEQUENCE</scope>
</reference>
<organism evidence="2 3">
    <name type="scientific">Acanthoscelides obtectus</name>
    <name type="common">Bean weevil</name>
    <name type="synonym">Bruchus obtectus</name>
    <dbReference type="NCBI Taxonomy" id="200917"/>
    <lineage>
        <taxon>Eukaryota</taxon>
        <taxon>Metazoa</taxon>
        <taxon>Ecdysozoa</taxon>
        <taxon>Arthropoda</taxon>
        <taxon>Hexapoda</taxon>
        <taxon>Insecta</taxon>
        <taxon>Pterygota</taxon>
        <taxon>Neoptera</taxon>
        <taxon>Endopterygota</taxon>
        <taxon>Coleoptera</taxon>
        <taxon>Polyphaga</taxon>
        <taxon>Cucujiformia</taxon>
        <taxon>Chrysomeloidea</taxon>
        <taxon>Chrysomelidae</taxon>
        <taxon>Bruchinae</taxon>
        <taxon>Bruchini</taxon>
        <taxon>Acanthoscelides</taxon>
    </lineage>
</organism>
<keyword evidence="3" id="KW-1185">Reference proteome</keyword>
<evidence type="ECO:0000256" key="1">
    <source>
        <dbReference type="SAM" id="Coils"/>
    </source>
</evidence>